<sequence length="116" mass="13158">MAGRLLFEAFVFSLPFLVFGIYLLATRSAEDAGKRRWPIQMLFIIGLVLATLAWFLLILLEPRERNMCVEPARYENGQLIPARKYPCERHPEDVGIQRGLTNPSETPAQTPADDPT</sequence>
<accession>A0A059FYG1</accession>
<keyword evidence="2" id="KW-1133">Transmembrane helix</keyword>
<feature type="region of interest" description="Disordered" evidence="1">
    <location>
        <begin position="93"/>
        <end position="116"/>
    </location>
</feature>
<dbReference type="Pfam" id="PF19606">
    <property type="entry name" value="DUF6111"/>
    <property type="match status" value="1"/>
</dbReference>
<dbReference type="Proteomes" id="UP000025061">
    <property type="component" value="Unassembled WGS sequence"/>
</dbReference>
<dbReference type="InterPro" id="IPR046093">
    <property type="entry name" value="DUF6111"/>
</dbReference>
<dbReference type="PATRIC" id="fig|1280951.3.peg.1034"/>
<proteinExistence type="predicted"/>
<evidence type="ECO:0000256" key="2">
    <source>
        <dbReference type="SAM" id="Phobius"/>
    </source>
</evidence>
<dbReference type="EMBL" id="ARYI01000003">
    <property type="protein sequence ID" value="KCZ95508.1"/>
    <property type="molecule type" value="Genomic_DNA"/>
</dbReference>
<feature type="transmembrane region" description="Helical" evidence="2">
    <location>
        <begin position="37"/>
        <end position="60"/>
    </location>
</feature>
<comment type="caution">
    <text evidence="3">The sequence shown here is derived from an EMBL/GenBank/DDBJ whole genome shotgun (WGS) entry which is preliminary data.</text>
</comment>
<evidence type="ECO:0000313" key="3">
    <source>
        <dbReference type="EMBL" id="KCZ95508.1"/>
    </source>
</evidence>
<organism evidence="3 4">
    <name type="scientific">Hyphomonas hirschiana VP5</name>
    <dbReference type="NCBI Taxonomy" id="1280951"/>
    <lineage>
        <taxon>Bacteria</taxon>
        <taxon>Pseudomonadati</taxon>
        <taxon>Pseudomonadota</taxon>
        <taxon>Alphaproteobacteria</taxon>
        <taxon>Hyphomonadales</taxon>
        <taxon>Hyphomonadaceae</taxon>
        <taxon>Hyphomonas</taxon>
    </lineage>
</organism>
<reference evidence="3 4" key="1">
    <citation type="submission" date="2013-04" db="EMBL/GenBank/DDBJ databases">
        <title>Hyphomonas hirschiana VP5 Genome Sequencing.</title>
        <authorList>
            <person name="Lai Q."/>
            <person name="Shao Z."/>
        </authorList>
    </citation>
    <scope>NUCLEOTIDE SEQUENCE [LARGE SCALE GENOMIC DNA]</scope>
    <source>
        <strain evidence="3 4">VP5</strain>
    </source>
</reference>
<keyword evidence="2" id="KW-0812">Transmembrane</keyword>
<evidence type="ECO:0000313" key="4">
    <source>
        <dbReference type="Proteomes" id="UP000025061"/>
    </source>
</evidence>
<dbReference type="RefSeq" id="WP_011645375.1">
    <property type="nucleotide sequence ID" value="NZ_ARYI01000003.1"/>
</dbReference>
<evidence type="ECO:0000256" key="1">
    <source>
        <dbReference type="SAM" id="MobiDB-lite"/>
    </source>
</evidence>
<dbReference type="OrthoDB" id="7632346at2"/>
<keyword evidence="2" id="KW-0472">Membrane</keyword>
<dbReference type="AlphaFoldDB" id="A0A059FYG1"/>
<keyword evidence="4" id="KW-1185">Reference proteome</keyword>
<protein>
    <submittedName>
        <fullName evidence="3">Uncharacterized protein</fullName>
    </submittedName>
</protein>
<feature type="compositionally biased region" description="Polar residues" evidence="1">
    <location>
        <begin position="99"/>
        <end position="109"/>
    </location>
</feature>
<feature type="transmembrane region" description="Helical" evidence="2">
    <location>
        <begin position="6"/>
        <end position="25"/>
    </location>
</feature>
<gene>
    <name evidence="3" type="ORF">HHI_05110</name>
</gene>
<name>A0A059FYG1_9PROT</name>